<feature type="compositionally biased region" description="Basic residues" evidence="3">
    <location>
        <begin position="502"/>
        <end position="614"/>
    </location>
</feature>
<dbReference type="GO" id="GO:0005654">
    <property type="term" value="C:nucleoplasm"/>
    <property type="evidence" value="ECO:0007669"/>
    <property type="project" value="TreeGrafter"/>
</dbReference>
<dbReference type="PANTHER" id="PTHR32343:SF22">
    <property type="entry name" value="LD29830P"/>
    <property type="match status" value="1"/>
</dbReference>
<accession>A0A1B6CYA6</accession>
<dbReference type="CDD" id="cd12260">
    <property type="entry name" value="RRM2_SREK1"/>
    <property type="match status" value="1"/>
</dbReference>
<feature type="compositionally biased region" description="Basic residues" evidence="3">
    <location>
        <begin position="475"/>
        <end position="490"/>
    </location>
</feature>
<dbReference type="SUPFAM" id="SSF54928">
    <property type="entry name" value="RNA-binding domain, RBD"/>
    <property type="match status" value="2"/>
</dbReference>
<dbReference type="InterPro" id="IPR034192">
    <property type="entry name" value="SREK1_RRM2"/>
</dbReference>
<sequence length="662" mass="76216">MTAQSDSPPANPNGTKVVQITNIAPQATKDQMQTLFGFLGKIEDIRLYPTIRDVSVPVQSRICYVKFFDPICVGVAQHMTNTVFIDRALIVTPYQSGEIPDEYRALDIAAQANIVPGLYPSDPKLPPHVTNQIEGIPPNQVITTHDPVLVSNGLPLYPPLPITYDSRRIEEIRRTLLVINIDNSISAQQLIDFFGTAGDVKYIRFCTRDNDSNRYALVEFSEQSSIIPALKMNGTELAGKMIQVYHATQAIAKPMAKSNEAAQREIEEAMTRVKEAQSLISAAIDPVIGILSKDKKRSRSGSKSRRSRSRSRGRRHSRRSRSRSRHRSRHQRRSRSRSKRSRSRTKRSRSRDKKVRSSRERRRSPSRSRSRSKSFRSRKSRSKSRSRASHSKNERSKSRKKDDDRKKDKEKKIDDGSKNDKNIDNSKIDKEIELKDIEIDKKDDSENRKSRRISSLSPEKPRQLSRSASHESMSPRRRSTSRSPARHKLSRSPIRIKAPRSPLRRKSRSSSRHSPVRRRTRSPRKVSRSPIRRRTRSPIRRRSRSLRKHSRSPIRKHSRSPLRKHSRSPRKHSRSPRKHSRSPRKHSRSPRKHSRSPIRKLSRSPLRKLSRSPSRKMSISPPRKGSRSPRNMSRSPIRHSPGLYRSSLSVSPGRRRSRSISP</sequence>
<evidence type="ECO:0000256" key="3">
    <source>
        <dbReference type="SAM" id="MobiDB-lite"/>
    </source>
</evidence>
<dbReference type="InterPro" id="IPR035979">
    <property type="entry name" value="RBD_domain_sf"/>
</dbReference>
<proteinExistence type="predicted"/>
<dbReference type="Gene3D" id="3.30.70.330">
    <property type="match status" value="2"/>
</dbReference>
<dbReference type="PROSITE" id="PS50102">
    <property type="entry name" value="RRM"/>
    <property type="match status" value="1"/>
</dbReference>
<dbReference type="Pfam" id="PF00076">
    <property type="entry name" value="RRM_1"/>
    <property type="match status" value="1"/>
</dbReference>
<evidence type="ECO:0000256" key="1">
    <source>
        <dbReference type="ARBA" id="ARBA00022884"/>
    </source>
</evidence>
<dbReference type="InterPro" id="IPR000504">
    <property type="entry name" value="RRM_dom"/>
</dbReference>
<dbReference type="EMBL" id="GEDC01018838">
    <property type="protein sequence ID" value="JAS18460.1"/>
    <property type="molecule type" value="Transcribed_RNA"/>
</dbReference>
<feature type="compositionally biased region" description="Basic residues" evidence="3">
    <location>
        <begin position="653"/>
        <end position="662"/>
    </location>
</feature>
<dbReference type="FunFam" id="3.30.70.330:FF:000084">
    <property type="entry name" value="Serine/arginine-rich splicing factor 11 isoform 1"/>
    <property type="match status" value="1"/>
</dbReference>
<dbReference type="CDD" id="cd12259">
    <property type="entry name" value="RRM_SRSF11_SREK1"/>
    <property type="match status" value="1"/>
</dbReference>
<feature type="compositionally biased region" description="Basic residues" evidence="3">
    <location>
        <begin position="294"/>
        <end position="390"/>
    </location>
</feature>
<dbReference type="InterPro" id="IPR012677">
    <property type="entry name" value="Nucleotide-bd_a/b_plait_sf"/>
</dbReference>
<dbReference type="SMART" id="SM00360">
    <property type="entry name" value="RRM"/>
    <property type="match status" value="2"/>
</dbReference>
<organism evidence="5">
    <name type="scientific">Clastoptera arizonana</name>
    <name type="common">Arizona spittle bug</name>
    <dbReference type="NCBI Taxonomy" id="38151"/>
    <lineage>
        <taxon>Eukaryota</taxon>
        <taxon>Metazoa</taxon>
        <taxon>Ecdysozoa</taxon>
        <taxon>Arthropoda</taxon>
        <taxon>Hexapoda</taxon>
        <taxon>Insecta</taxon>
        <taxon>Pterygota</taxon>
        <taxon>Neoptera</taxon>
        <taxon>Paraneoptera</taxon>
        <taxon>Hemiptera</taxon>
        <taxon>Auchenorrhyncha</taxon>
        <taxon>Cercopoidea</taxon>
        <taxon>Clastopteridae</taxon>
        <taxon>Clastoptera</taxon>
    </lineage>
</organism>
<reference evidence="5" key="1">
    <citation type="submission" date="2015-12" db="EMBL/GenBank/DDBJ databases">
        <title>De novo transcriptome assembly of four potential Pierce s Disease insect vectors from Arizona vineyards.</title>
        <authorList>
            <person name="Tassone E.E."/>
        </authorList>
    </citation>
    <scope>NUCLEOTIDE SEQUENCE</scope>
</reference>
<protein>
    <recommendedName>
        <fullName evidence="4">RRM domain-containing protein</fullName>
    </recommendedName>
</protein>
<dbReference type="PANTHER" id="PTHR32343">
    <property type="entry name" value="SERINE/ARGININE-RICH SPLICING FACTOR"/>
    <property type="match status" value="1"/>
</dbReference>
<keyword evidence="1 2" id="KW-0694">RNA-binding</keyword>
<feature type="compositionally biased region" description="Basic and acidic residues" evidence="3">
    <location>
        <begin position="391"/>
        <end position="448"/>
    </location>
</feature>
<evidence type="ECO:0000259" key="4">
    <source>
        <dbReference type="PROSITE" id="PS50102"/>
    </source>
</evidence>
<feature type="region of interest" description="Disordered" evidence="3">
    <location>
        <begin position="291"/>
        <end position="662"/>
    </location>
</feature>
<evidence type="ECO:0000256" key="2">
    <source>
        <dbReference type="PROSITE-ProRule" id="PRU00176"/>
    </source>
</evidence>
<dbReference type="GO" id="GO:0003723">
    <property type="term" value="F:RNA binding"/>
    <property type="evidence" value="ECO:0007669"/>
    <property type="project" value="UniProtKB-UniRule"/>
</dbReference>
<feature type="domain" description="RRM" evidence="4">
    <location>
        <begin position="174"/>
        <end position="249"/>
    </location>
</feature>
<gene>
    <name evidence="5" type="ORF">g.15433</name>
</gene>
<evidence type="ECO:0000313" key="5">
    <source>
        <dbReference type="EMBL" id="JAS18460.1"/>
    </source>
</evidence>
<name>A0A1B6CYA6_9HEMI</name>
<dbReference type="AlphaFoldDB" id="A0A1B6CYA6"/>
<dbReference type="FunFam" id="3.30.70.330:FF:000553">
    <property type="entry name" value="Splicing factor SRp54"/>
    <property type="match status" value="1"/>
</dbReference>